<keyword evidence="6 7" id="KW-0472">Membrane</keyword>
<dbReference type="GO" id="GO:0015035">
    <property type="term" value="F:protein-disulfide reductase activity"/>
    <property type="evidence" value="ECO:0007669"/>
    <property type="project" value="TreeGrafter"/>
</dbReference>
<dbReference type="PANTHER" id="PTHR32234">
    <property type="entry name" value="THIOL:DISULFIDE INTERCHANGE PROTEIN DSBD"/>
    <property type="match status" value="1"/>
</dbReference>
<feature type="transmembrane region" description="Helical" evidence="7">
    <location>
        <begin position="374"/>
        <end position="398"/>
    </location>
</feature>
<organism evidence="9 10">
    <name type="scientific">Lampropedia cohaerens</name>
    <dbReference type="NCBI Taxonomy" id="1610491"/>
    <lineage>
        <taxon>Bacteria</taxon>
        <taxon>Pseudomonadati</taxon>
        <taxon>Pseudomonadota</taxon>
        <taxon>Betaproteobacteria</taxon>
        <taxon>Burkholderiales</taxon>
        <taxon>Comamonadaceae</taxon>
        <taxon>Lampropedia</taxon>
    </lineage>
</organism>
<keyword evidence="4" id="KW-0201">Cytochrome c-type biogenesis</keyword>
<proteinExistence type="predicted"/>
<dbReference type="Pfam" id="PF13899">
    <property type="entry name" value="Thioredoxin_7"/>
    <property type="match status" value="1"/>
</dbReference>
<feature type="transmembrane region" description="Helical" evidence="7">
    <location>
        <begin position="576"/>
        <end position="592"/>
    </location>
</feature>
<dbReference type="GO" id="GO:0005886">
    <property type="term" value="C:plasma membrane"/>
    <property type="evidence" value="ECO:0007669"/>
    <property type="project" value="UniProtKB-SubCell"/>
</dbReference>
<dbReference type="GO" id="GO:0017004">
    <property type="term" value="P:cytochrome complex assembly"/>
    <property type="evidence" value="ECO:0007669"/>
    <property type="project" value="UniProtKB-KW"/>
</dbReference>
<dbReference type="InterPro" id="IPR003834">
    <property type="entry name" value="Cyt_c_assmbl_TM_dom"/>
</dbReference>
<dbReference type="Pfam" id="PF11412">
    <property type="entry name" value="DsbD_N"/>
    <property type="match status" value="1"/>
</dbReference>
<feature type="transmembrane region" description="Helical" evidence="7">
    <location>
        <begin position="630"/>
        <end position="647"/>
    </location>
</feature>
<accession>A0A0U1Q370</accession>
<name>A0A0U1Q370_9BURK</name>
<sequence length="783" mass="83803">MDQAGRCRRWAATWAVWLLLWSALLWGAAPAGATALLASAGSGPAAGEALDGAVVVTPRVRAELVAHAPQGVVAGQSFQLGLLFEHAPGWHTYWRNPGDSGMATELHWQLPPGLQAEDIAWPVPMKLRIGELANYGYEQRVLLPVTVHVPPDWQPAAAAPARLFSTEPQQLQVRLEATWLVCKLECIPEQGSFVLDVPLQGSTSLFAQDFARASAAQPVVLDAAGSFAAAEGGRLRLRLRGLPPVLQGEQLEVFFEQPFVIEHGARAQAGWQQQWDGADWVADLPLSAQRAASPEKLALVITRLARSESGNWDPLTHDDARPRGWRVVVPVTAGWEQVAQDVAPSPELLRALAQNQVNVASVQGAQAGWSWRHWLGLLALALAGGALLNLMPCVFPVLAIKALGVARHGGSRAAQHCAALAYGGGVVLSFGVLGAAVLGLRAAGMQLGWGFQLQSPWFVAALALLFMLIGLALLGVFAIGWWLPAQLQGGAPARQSPLWQSFATGVLAVLVASPCTGPFMGAALGATLTLPAAAAMAVFVALGLGLALPFMLLVWFPPLLNRLPRPGAWMETFRNAMAFPMFATVAWLLWVLGQQIGINGMVAWMFALWAVAFALWLWSRRPTGSAAGRLVWLLAVLVPLLIGAWAAQQFAQAAQAPAPAAQAVQAQQGSWQPWSAQQQAEALRSGQPVFVDFTASWCITCQYNKMTTLSDPQVLAAFGAANVRLLRADWTRQNPAITAELQALGRTGVPTYALHVPGQSVQVLAEILDRDALLTQLRALRKQ</sequence>
<dbReference type="Pfam" id="PF02683">
    <property type="entry name" value="DsbD_TM"/>
    <property type="match status" value="1"/>
</dbReference>
<dbReference type="GO" id="GO:0045454">
    <property type="term" value="P:cell redox homeostasis"/>
    <property type="evidence" value="ECO:0007669"/>
    <property type="project" value="TreeGrafter"/>
</dbReference>
<keyword evidence="10" id="KW-1185">Reference proteome</keyword>
<evidence type="ECO:0000256" key="2">
    <source>
        <dbReference type="ARBA" id="ARBA00022475"/>
    </source>
</evidence>
<gene>
    <name evidence="9" type="ORF">AAV94_01140</name>
</gene>
<evidence type="ECO:0000256" key="7">
    <source>
        <dbReference type="SAM" id="Phobius"/>
    </source>
</evidence>
<dbReference type="InterPro" id="IPR035671">
    <property type="entry name" value="DsbD_gamma"/>
</dbReference>
<evidence type="ECO:0000256" key="6">
    <source>
        <dbReference type="ARBA" id="ARBA00023136"/>
    </source>
</evidence>
<feature type="transmembrane region" description="Helical" evidence="7">
    <location>
        <begin position="598"/>
        <end position="618"/>
    </location>
</feature>
<feature type="domain" description="Thioredoxin" evidence="8">
    <location>
        <begin position="652"/>
        <end position="782"/>
    </location>
</feature>
<dbReference type="Proteomes" id="UP000050580">
    <property type="component" value="Unassembled WGS sequence"/>
</dbReference>
<dbReference type="InterPro" id="IPR036249">
    <property type="entry name" value="Thioredoxin-like_sf"/>
</dbReference>
<feature type="transmembrane region" description="Helical" evidence="7">
    <location>
        <begin position="504"/>
        <end position="526"/>
    </location>
</feature>
<dbReference type="SUPFAM" id="SSF52833">
    <property type="entry name" value="Thioredoxin-like"/>
    <property type="match status" value="1"/>
</dbReference>
<evidence type="ECO:0000313" key="10">
    <source>
        <dbReference type="Proteomes" id="UP000050580"/>
    </source>
</evidence>
<protein>
    <recommendedName>
        <fullName evidence="8">Thioredoxin domain-containing protein</fullName>
    </recommendedName>
</protein>
<evidence type="ECO:0000256" key="4">
    <source>
        <dbReference type="ARBA" id="ARBA00022748"/>
    </source>
</evidence>
<dbReference type="Gene3D" id="3.40.30.10">
    <property type="entry name" value="Glutaredoxin"/>
    <property type="match status" value="1"/>
</dbReference>
<dbReference type="PANTHER" id="PTHR32234:SF3">
    <property type="entry name" value="SUPPRESSION OF COPPER SENSITIVITY PROTEIN"/>
    <property type="match status" value="1"/>
</dbReference>
<keyword evidence="2" id="KW-1003">Cell membrane</keyword>
<keyword evidence="5 7" id="KW-1133">Transmembrane helix</keyword>
<dbReference type="InterPro" id="IPR028250">
    <property type="entry name" value="DsbDN"/>
</dbReference>
<evidence type="ECO:0000256" key="5">
    <source>
        <dbReference type="ARBA" id="ARBA00022989"/>
    </source>
</evidence>
<dbReference type="InterPro" id="IPR013766">
    <property type="entry name" value="Thioredoxin_domain"/>
</dbReference>
<dbReference type="PROSITE" id="PS51352">
    <property type="entry name" value="THIOREDOXIN_2"/>
    <property type="match status" value="1"/>
</dbReference>
<evidence type="ECO:0000259" key="8">
    <source>
        <dbReference type="PROSITE" id="PS51352"/>
    </source>
</evidence>
<dbReference type="PATRIC" id="fig|1610491.3.peg.235"/>
<reference evidence="9 10" key="1">
    <citation type="submission" date="2015-05" db="EMBL/GenBank/DDBJ databases">
        <title>Draft genome sequence of Lampropedia sp. CT6, isolated from the microbial mat of a hot water spring, located at Manikaran, India.</title>
        <authorList>
            <person name="Tripathi C."/>
            <person name="Rani P."/>
            <person name="Mahato N.K."/>
            <person name="Lal R."/>
        </authorList>
    </citation>
    <scope>NUCLEOTIDE SEQUENCE [LARGE SCALE GENOMIC DNA]</scope>
    <source>
        <strain evidence="9 10">CT6</strain>
    </source>
</reference>
<evidence type="ECO:0000313" key="9">
    <source>
        <dbReference type="EMBL" id="KKW69189.1"/>
    </source>
</evidence>
<feature type="transmembrane region" description="Helical" evidence="7">
    <location>
        <begin position="458"/>
        <end position="483"/>
    </location>
</feature>
<dbReference type="CDD" id="cd02953">
    <property type="entry name" value="DsbDgamma"/>
    <property type="match status" value="1"/>
</dbReference>
<feature type="transmembrane region" description="Helical" evidence="7">
    <location>
        <begin position="532"/>
        <end position="556"/>
    </location>
</feature>
<dbReference type="EMBL" id="LBNQ01000009">
    <property type="protein sequence ID" value="KKW69189.1"/>
    <property type="molecule type" value="Genomic_DNA"/>
</dbReference>
<comment type="caution">
    <text evidence="9">The sequence shown here is derived from an EMBL/GenBank/DDBJ whole genome shotgun (WGS) entry which is preliminary data.</text>
</comment>
<evidence type="ECO:0000256" key="1">
    <source>
        <dbReference type="ARBA" id="ARBA00004651"/>
    </source>
</evidence>
<dbReference type="STRING" id="1610491.AAV94_01140"/>
<dbReference type="AlphaFoldDB" id="A0A0U1Q370"/>
<evidence type="ECO:0000256" key="3">
    <source>
        <dbReference type="ARBA" id="ARBA00022692"/>
    </source>
</evidence>
<keyword evidence="3 7" id="KW-0812">Transmembrane</keyword>
<comment type="subcellular location">
    <subcellularLocation>
        <location evidence="1">Cell membrane</location>
        <topology evidence="1">Multi-pass membrane protein</topology>
    </subcellularLocation>
</comment>
<feature type="transmembrane region" description="Helical" evidence="7">
    <location>
        <begin position="419"/>
        <end position="438"/>
    </location>
</feature>